<feature type="transmembrane region" description="Helical" evidence="5">
    <location>
        <begin position="34"/>
        <end position="51"/>
    </location>
</feature>
<keyword evidence="3 5" id="KW-1133">Transmembrane helix</keyword>
<organism evidence="6 7">
    <name type="scientific">Rhodoblastus acidophilus</name>
    <name type="common">Rhodopseudomonas acidophila</name>
    <dbReference type="NCBI Taxonomy" id="1074"/>
    <lineage>
        <taxon>Bacteria</taxon>
        <taxon>Pseudomonadati</taxon>
        <taxon>Pseudomonadota</taxon>
        <taxon>Alphaproteobacteria</taxon>
        <taxon>Hyphomicrobiales</taxon>
        <taxon>Rhodoblastaceae</taxon>
        <taxon>Rhodoblastus</taxon>
    </lineage>
</organism>
<evidence type="ECO:0000256" key="1">
    <source>
        <dbReference type="ARBA" id="ARBA00022475"/>
    </source>
</evidence>
<dbReference type="InterPro" id="IPR009760">
    <property type="entry name" value="DUF1328"/>
</dbReference>
<gene>
    <name evidence="6" type="ORF">SAMN06265338_10720</name>
</gene>
<dbReference type="Pfam" id="PF07043">
    <property type="entry name" value="DUF1328"/>
    <property type="match status" value="1"/>
</dbReference>
<accession>A0A212RSQ6</accession>
<dbReference type="Proteomes" id="UP000198418">
    <property type="component" value="Unassembled WGS sequence"/>
</dbReference>
<sequence length="55" mass="5721">MLSWTLVFLILALVAGGLGFGGLAATSAQIARVLFGLFLILFLATTLLHLFDAAA</sequence>
<comment type="similarity">
    <text evidence="5">Belongs to the UPF0391 family.</text>
</comment>
<dbReference type="AlphaFoldDB" id="A0A212RSQ6"/>
<dbReference type="HAMAP" id="MF_01361">
    <property type="entry name" value="UPF0391"/>
    <property type="match status" value="1"/>
</dbReference>
<evidence type="ECO:0000313" key="6">
    <source>
        <dbReference type="EMBL" id="SNB75678.1"/>
    </source>
</evidence>
<evidence type="ECO:0000256" key="2">
    <source>
        <dbReference type="ARBA" id="ARBA00022692"/>
    </source>
</evidence>
<comment type="subcellular location">
    <subcellularLocation>
        <location evidence="5">Cell membrane</location>
        <topology evidence="5">Single-pass membrane protein</topology>
    </subcellularLocation>
</comment>
<name>A0A212RSQ6_RHOAC</name>
<proteinExistence type="inferred from homology"/>
<protein>
    <recommendedName>
        <fullName evidence="5">UPF0391 membrane protein SAMN06265338_10720</fullName>
    </recommendedName>
</protein>
<evidence type="ECO:0000313" key="7">
    <source>
        <dbReference type="Proteomes" id="UP000198418"/>
    </source>
</evidence>
<dbReference type="RefSeq" id="WP_088521262.1">
    <property type="nucleotide sequence ID" value="NZ_FYDG01000007.1"/>
</dbReference>
<dbReference type="PIRSF" id="PIRSF036466">
    <property type="entry name" value="UCP036466"/>
    <property type="match status" value="1"/>
</dbReference>
<dbReference type="EMBL" id="FYDG01000007">
    <property type="protein sequence ID" value="SNB75678.1"/>
    <property type="molecule type" value="Genomic_DNA"/>
</dbReference>
<evidence type="ECO:0000256" key="5">
    <source>
        <dbReference type="HAMAP-Rule" id="MF_01361"/>
    </source>
</evidence>
<keyword evidence="2 5" id="KW-0812">Transmembrane</keyword>
<keyword evidence="7" id="KW-1185">Reference proteome</keyword>
<evidence type="ECO:0000256" key="4">
    <source>
        <dbReference type="ARBA" id="ARBA00023136"/>
    </source>
</evidence>
<evidence type="ECO:0000256" key="3">
    <source>
        <dbReference type="ARBA" id="ARBA00022989"/>
    </source>
</evidence>
<keyword evidence="4 5" id="KW-0472">Membrane</keyword>
<keyword evidence="1 5" id="KW-1003">Cell membrane</keyword>
<reference evidence="7" key="1">
    <citation type="submission" date="2017-06" db="EMBL/GenBank/DDBJ databases">
        <authorList>
            <person name="Varghese N."/>
            <person name="Submissions S."/>
        </authorList>
    </citation>
    <scope>NUCLEOTIDE SEQUENCE [LARGE SCALE GENOMIC DNA]</scope>
    <source>
        <strain evidence="7">DSM 137</strain>
    </source>
</reference>
<dbReference type="GO" id="GO:0005886">
    <property type="term" value="C:plasma membrane"/>
    <property type="evidence" value="ECO:0007669"/>
    <property type="project" value="UniProtKB-SubCell"/>
</dbReference>